<evidence type="ECO:0000313" key="2">
    <source>
        <dbReference type="Proteomes" id="UP000256708"/>
    </source>
</evidence>
<dbReference type="OrthoDB" id="9804725at2"/>
<evidence type="ECO:0000313" key="1">
    <source>
        <dbReference type="EMBL" id="RDV11098.1"/>
    </source>
</evidence>
<dbReference type="AlphaFoldDB" id="A0A3D8L101"/>
<dbReference type="EMBL" id="QRGR01000046">
    <property type="protein sequence ID" value="RDV11098.1"/>
    <property type="molecule type" value="Genomic_DNA"/>
</dbReference>
<reference evidence="2" key="1">
    <citation type="submission" date="2018-08" db="EMBL/GenBank/DDBJ databases">
        <authorList>
            <person name="Liu Z.-W."/>
            <person name="Du Z.-J."/>
        </authorList>
    </citation>
    <scope>NUCLEOTIDE SEQUENCE [LARGE SCALE GENOMIC DNA]</scope>
    <source>
        <strain evidence="2">H4X</strain>
    </source>
</reference>
<name>A0A3D8L101_9BACT</name>
<organism evidence="1 2">
    <name type="scientific">Pontibacter diazotrophicus</name>
    <dbReference type="NCBI Taxonomy" id="1400979"/>
    <lineage>
        <taxon>Bacteria</taxon>
        <taxon>Pseudomonadati</taxon>
        <taxon>Bacteroidota</taxon>
        <taxon>Cytophagia</taxon>
        <taxon>Cytophagales</taxon>
        <taxon>Hymenobacteraceae</taxon>
        <taxon>Pontibacter</taxon>
    </lineage>
</organism>
<protein>
    <submittedName>
        <fullName evidence="1">Uncharacterized protein</fullName>
    </submittedName>
</protein>
<dbReference type="Proteomes" id="UP000256708">
    <property type="component" value="Unassembled WGS sequence"/>
</dbReference>
<gene>
    <name evidence="1" type="ORF">DXT99_25360</name>
</gene>
<accession>A0A3D8L101</accession>
<proteinExistence type="predicted"/>
<comment type="caution">
    <text evidence="1">The sequence shown here is derived from an EMBL/GenBank/DDBJ whole genome shotgun (WGS) entry which is preliminary data.</text>
</comment>
<sequence>MITLVNFADSGFRTQQRWNSLSGTLIGGFDEVIEFSPSDLDSAFRKEADEMIKQSTKGYGNYCWKSYIINKALEVVKEGDFLFYADSGSIFINSVKPLIKVLERSGKNIMCFSLALIEKQWTKRDAFILMGCDEKRFLETAQIMGGFLLIKKGKESVNFCKEFQQLSLDSRIISDQQNIMGKKNYPGFISHRHDQSILSLMAKKYDVLILNDPSDYGIFPERILHNDNFLFDPERMNPSNNTIGVKLLSNRKVHPLIYLLKYIMRISLLKLGVSLSKKVKNRHVGGYKKELKEDKAHA</sequence>
<keyword evidence="2" id="KW-1185">Reference proteome</keyword>
<dbReference type="RefSeq" id="WP_115568397.1">
    <property type="nucleotide sequence ID" value="NZ_QRGR01000046.1"/>
</dbReference>